<keyword evidence="4 9" id="KW-0812">Transmembrane</keyword>
<feature type="compositionally biased region" description="Low complexity" evidence="8">
    <location>
        <begin position="17"/>
        <end position="32"/>
    </location>
</feature>
<accession>A0A1G9TNE4</accession>
<dbReference type="AlphaFoldDB" id="A0A1G9TNE4"/>
<evidence type="ECO:0000313" key="12">
    <source>
        <dbReference type="Proteomes" id="UP000199671"/>
    </source>
</evidence>
<dbReference type="Pfam" id="PF03799">
    <property type="entry name" value="FtsQ_DivIB_C"/>
    <property type="match status" value="1"/>
</dbReference>
<dbReference type="GO" id="GO:0005886">
    <property type="term" value="C:plasma membrane"/>
    <property type="evidence" value="ECO:0007669"/>
    <property type="project" value="TreeGrafter"/>
</dbReference>
<feature type="region of interest" description="Disordered" evidence="8">
    <location>
        <begin position="1"/>
        <end position="47"/>
    </location>
</feature>
<evidence type="ECO:0000256" key="6">
    <source>
        <dbReference type="ARBA" id="ARBA00023136"/>
    </source>
</evidence>
<dbReference type="Proteomes" id="UP000199671">
    <property type="component" value="Unassembled WGS sequence"/>
</dbReference>
<dbReference type="PANTHER" id="PTHR37820">
    <property type="entry name" value="CELL DIVISION PROTEIN DIVIB"/>
    <property type="match status" value="1"/>
</dbReference>
<evidence type="ECO:0000313" key="11">
    <source>
        <dbReference type="EMBL" id="SDM49296.1"/>
    </source>
</evidence>
<dbReference type="Pfam" id="PF08478">
    <property type="entry name" value="POTRA_1"/>
    <property type="match status" value="1"/>
</dbReference>
<evidence type="ECO:0000256" key="2">
    <source>
        <dbReference type="ARBA" id="ARBA00022475"/>
    </source>
</evidence>
<reference evidence="11 12" key="1">
    <citation type="submission" date="2016-10" db="EMBL/GenBank/DDBJ databases">
        <authorList>
            <person name="de Groot N.N."/>
        </authorList>
    </citation>
    <scope>NUCLEOTIDE SEQUENCE [LARGE SCALE GENOMIC DNA]</scope>
    <source>
        <strain evidence="11 12">KPR-7B</strain>
    </source>
</reference>
<keyword evidence="6 9" id="KW-0472">Membrane</keyword>
<dbReference type="OrthoDB" id="4793367at2"/>
<evidence type="ECO:0000256" key="9">
    <source>
        <dbReference type="SAM" id="Phobius"/>
    </source>
</evidence>
<name>A0A1G9TNE4_9ACTO</name>
<protein>
    <submittedName>
        <fullName evidence="11">Cell division protein FtsQ</fullName>
    </submittedName>
</protein>
<dbReference type="PROSITE" id="PS51779">
    <property type="entry name" value="POTRA"/>
    <property type="match status" value="1"/>
</dbReference>
<evidence type="ECO:0000256" key="3">
    <source>
        <dbReference type="ARBA" id="ARBA00022618"/>
    </source>
</evidence>
<dbReference type="GO" id="GO:0051301">
    <property type="term" value="P:cell division"/>
    <property type="evidence" value="ECO:0007669"/>
    <property type="project" value="UniProtKB-KW"/>
</dbReference>
<feature type="compositionally biased region" description="Basic residues" evidence="8">
    <location>
        <begin position="1"/>
        <end position="10"/>
    </location>
</feature>
<dbReference type="InterPro" id="IPR034746">
    <property type="entry name" value="POTRA"/>
</dbReference>
<keyword evidence="5 9" id="KW-1133">Transmembrane helix</keyword>
<evidence type="ECO:0000256" key="8">
    <source>
        <dbReference type="SAM" id="MobiDB-lite"/>
    </source>
</evidence>
<dbReference type="InterPro" id="IPR013685">
    <property type="entry name" value="POTRA_FtsQ_type"/>
</dbReference>
<dbReference type="RefSeq" id="WP_092608267.1">
    <property type="nucleotide sequence ID" value="NZ_FNHU01000003.1"/>
</dbReference>
<dbReference type="Gene3D" id="3.10.20.310">
    <property type="entry name" value="membrane protein fhac"/>
    <property type="match status" value="1"/>
</dbReference>
<dbReference type="InterPro" id="IPR050487">
    <property type="entry name" value="FtsQ_DivIB"/>
</dbReference>
<evidence type="ECO:0000256" key="4">
    <source>
        <dbReference type="ARBA" id="ARBA00022692"/>
    </source>
</evidence>
<keyword evidence="3 11" id="KW-0132">Cell division</keyword>
<feature type="transmembrane region" description="Helical" evidence="9">
    <location>
        <begin position="87"/>
        <end position="110"/>
    </location>
</feature>
<comment type="subcellular location">
    <subcellularLocation>
        <location evidence="1">Membrane</location>
    </subcellularLocation>
</comment>
<dbReference type="EMBL" id="FNHU01000003">
    <property type="protein sequence ID" value="SDM49296.1"/>
    <property type="molecule type" value="Genomic_DNA"/>
</dbReference>
<evidence type="ECO:0000256" key="5">
    <source>
        <dbReference type="ARBA" id="ARBA00022989"/>
    </source>
</evidence>
<feature type="domain" description="POTRA" evidence="10">
    <location>
        <begin position="112"/>
        <end position="182"/>
    </location>
</feature>
<sequence length="306" mass="32006">MMRKPSRPRPRGAADSAEVPQADPVPAAAADSAPERVGDELTPGGYGETARVLATRGENRDRVVSTGLADRLEERRRAHRRLRHGRLLRAAGALTVAALLVWAALFSPLLALRPAEITVTGADATVDAGAVQEALSAHTGQSLLRLDVTALGEEVAGSLVRVKSATVTRSWPHGLSVRLNMRVPVAVRQTDDGYEVLDGEAVVLETPTQAPDGLAVIAAEPGRDLSESQVAAVTEAIGSLNADVRAQVAEGKVSDTGQVTFTLTSGAKVVWGDTTENALKAQVLAVLLGQEAQTYDVSSPHSPTTS</sequence>
<organism evidence="11 12">
    <name type="scientific">Actinomyces ruminicola</name>
    <dbReference type="NCBI Taxonomy" id="332524"/>
    <lineage>
        <taxon>Bacteria</taxon>
        <taxon>Bacillati</taxon>
        <taxon>Actinomycetota</taxon>
        <taxon>Actinomycetes</taxon>
        <taxon>Actinomycetales</taxon>
        <taxon>Actinomycetaceae</taxon>
        <taxon>Actinomyces</taxon>
    </lineage>
</organism>
<dbReference type="InterPro" id="IPR005548">
    <property type="entry name" value="Cell_div_FtsQ/DivIB_C"/>
</dbReference>
<keyword evidence="2" id="KW-1003">Cell membrane</keyword>
<proteinExistence type="predicted"/>
<gene>
    <name evidence="11" type="ORF">SAMN04487766_10370</name>
</gene>
<keyword evidence="7" id="KW-0131">Cell cycle</keyword>
<evidence type="ECO:0000256" key="7">
    <source>
        <dbReference type="ARBA" id="ARBA00023306"/>
    </source>
</evidence>
<evidence type="ECO:0000259" key="10">
    <source>
        <dbReference type="PROSITE" id="PS51779"/>
    </source>
</evidence>
<evidence type="ECO:0000256" key="1">
    <source>
        <dbReference type="ARBA" id="ARBA00004370"/>
    </source>
</evidence>
<dbReference type="PANTHER" id="PTHR37820:SF1">
    <property type="entry name" value="CELL DIVISION PROTEIN FTSQ"/>
    <property type="match status" value="1"/>
</dbReference>